<organism evidence="3 4">
    <name type="scientific">Thermithiobacillus plumbiphilus</name>
    <dbReference type="NCBI Taxonomy" id="1729899"/>
    <lineage>
        <taxon>Bacteria</taxon>
        <taxon>Pseudomonadati</taxon>
        <taxon>Pseudomonadota</taxon>
        <taxon>Acidithiobacillia</taxon>
        <taxon>Acidithiobacillales</taxon>
        <taxon>Thermithiobacillaceae</taxon>
        <taxon>Thermithiobacillus</taxon>
    </lineage>
</organism>
<dbReference type="SUPFAM" id="SSF53300">
    <property type="entry name" value="vWA-like"/>
    <property type="match status" value="1"/>
</dbReference>
<dbReference type="Proteomes" id="UP001446205">
    <property type="component" value="Unassembled WGS sequence"/>
</dbReference>
<gene>
    <name evidence="3" type="ORF">WOB96_04865</name>
</gene>
<dbReference type="InterPro" id="IPR006698">
    <property type="entry name" value="UPF0229"/>
</dbReference>
<name>A0ABU9D6B1_9PROT</name>
<dbReference type="InterPro" id="IPR036465">
    <property type="entry name" value="vWFA_dom_sf"/>
</dbReference>
<sequence length="418" mass="47653">MKKVIIDRRQNGAGKSVDNRRRFIQRYREAISRAMVDLVDKKSIKDMGEGGNVRIPRKLLEEPSFRNARGGLHENVLPGNKKFQTGDRLPRPPAGEGEGRGQASDDTGGEDDFVFELNREEFLHFLFDGLVLPDLVKKQQASIEEWKPKRAGWATSGVPSQMDIVRTLRQSLGRNIALTSRERRQLSELQRNLEAGQEAGDSAETIKGIEAEMQSLRDRINRVPFLDPVDLRYHNRVSVPVPSTRAVVFNIMDVSGSMGQQEKDMAKRFFALLYLFLQRRYERIEVVFIRHHAIAQEVDENEFFYGTSSGGTMVSSALQLTRGILNERYGSDWNVYVCQATDGDNFIQDNGTAVRLLRELLPAVQYYAYIEIGDKAVSDLWLPYAQVAGDHRQLQMRRVREVADIYPVFRELFTPEAA</sequence>
<evidence type="ECO:0000313" key="4">
    <source>
        <dbReference type="Proteomes" id="UP001446205"/>
    </source>
</evidence>
<dbReference type="NCBIfam" id="NF003708">
    <property type="entry name" value="PRK05325.1-3"/>
    <property type="match status" value="1"/>
</dbReference>
<dbReference type="EMBL" id="JBBPCO010000003">
    <property type="protein sequence ID" value="MEK8089090.1"/>
    <property type="molecule type" value="Genomic_DNA"/>
</dbReference>
<dbReference type="HAMAP" id="MF_01232">
    <property type="entry name" value="UPF0229"/>
    <property type="match status" value="1"/>
</dbReference>
<feature type="region of interest" description="Disordered" evidence="2">
    <location>
        <begin position="70"/>
        <end position="111"/>
    </location>
</feature>
<evidence type="ECO:0000256" key="1">
    <source>
        <dbReference type="HAMAP-Rule" id="MF_01232"/>
    </source>
</evidence>
<keyword evidence="4" id="KW-1185">Reference proteome</keyword>
<dbReference type="Pfam" id="PF04285">
    <property type="entry name" value="DUF444"/>
    <property type="match status" value="1"/>
</dbReference>
<dbReference type="RefSeq" id="WP_341370156.1">
    <property type="nucleotide sequence ID" value="NZ_JBBPCO010000003.1"/>
</dbReference>
<accession>A0ABU9D6B1</accession>
<comment type="caution">
    <text evidence="3">The sequence shown here is derived from an EMBL/GenBank/DDBJ whole genome shotgun (WGS) entry which is preliminary data.</text>
</comment>
<evidence type="ECO:0000256" key="2">
    <source>
        <dbReference type="SAM" id="MobiDB-lite"/>
    </source>
</evidence>
<protein>
    <recommendedName>
        <fullName evidence="1">UPF0229 protein WOB96_04865</fullName>
    </recommendedName>
</protein>
<proteinExistence type="inferred from homology"/>
<reference evidence="3 4" key="1">
    <citation type="submission" date="2024-04" db="EMBL/GenBank/DDBJ databases">
        <authorList>
            <person name="Abashina T."/>
            <person name="Shaikin A."/>
        </authorList>
    </citation>
    <scope>NUCLEOTIDE SEQUENCE [LARGE SCALE GENOMIC DNA]</scope>
    <source>
        <strain evidence="3 4">AAFK</strain>
    </source>
</reference>
<evidence type="ECO:0000313" key="3">
    <source>
        <dbReference type="EMBL" id="MEK8089090.1"/>
    </source>
</evidence>
<dbReference type="PANTHER" id="PTHR30510">
    <property type="entry name" value="UPF0229 PROTEIN YEAH"/>
    <property type="match status" value="1"/>
</dbReference>
<comment type="similarity">
    <text evidence="1">Belongs to the UPF0229 family.</text>
</comment>
<dbReference type="NCBIfam" id="NF003707">
    <property type="entry name" value="PRK05325.1-2"/>
    <property type="match status" value="1"/>
</dbReference>
<dbReference type="PANTHER" id="PTHR30510:SF2">
    <property type="entry name" value="UPF0229 PROTEIN YEAH"/>
    <property type="match status" value="1"/>
</dbReference>